<reference evidence="1" key="2">
    <citation type="submission" date="2025-09" db="UniProtKB">
        <authorList>
            <consortium name="Ensembl"/>
        </authorList>
    </citation>
    <scope>IDENTIFICATION</scope>
</reference>
<evidence type="ECO:0000313" key="1">
    <source>
        <dbReference type="Ensembl" id="ENSOKIP00005046259.1"/>
    </source>
</evidence>
<dbReference type="Ensembl" id="ENSOKIT00005048753.1">
    <property type="protein sequence ID" value="ENSOKIP00005046259.1"/>
    <property type="gene ID" value="ENSOKIG00005019474.1"/>
</dbReference>
<proteinExistence type="predicted"/>
<protein>
    <submittedName>
        <fullName evidence="1">Uncharacterized protein</fullName>
    </submittedName>
</protein>
<reference evidence="1" key="1">
    <citation type="submission" date="2025-08" db="UniProtKB">
        <authorList>
            <consortium name="Ensembl"/>
        </authorList>
    </citation>
    <scope>IDENTIFICATION</scope>
</reference>
<dbReference type="Proteomes" id="UP000694557">
    <property type="component" value="Unassembled WGS sequence"/>
</dbReference>
<name>A0A8C7GNU0_ONCKI</name>
<organism evidence="1 2">
    <name type="scientific">Oncorhynchus kisutch</name>
    <name type="common">Coho salmon</name>
    <name type="synonym">Salmo kisutch</name>
    <dbReference type="NCBI Taxonomy" id="8019"/>
    <lineage>
        <taxon>Eukaryota</taxon>
        <taxon>Metazoa</taxon>
        <taxon>Chordata</taxon>
        <taxon>Craniata</taxon>
        <taxon>Vertebrata</taxon>
        <taxon>Euteleostomi</taxon>
        <taxon>Actinopterygii</taxon>
        <taxon>Neopterygii</taxon>
        <taxon>Teleostei</taxon>
        <taxon>Protacanthopterygii</taxon>
        <taxon>Salmoniformes</taxon>
        <taxon>Salmonidae</taxon>
        <taxon>Salmoninae</taxon>
        <taxon>Oncorhynchus</taxon>
    </lineage>
</organism>
<dbReference type="AlphaFoldDB" id="A0A8C7GNU0"/>
<evidence type="ECO:0000313" key="2">
    <source>
        <dbReference type="Proteomes" id="UP000694557"/>
    </source>
</evidence>
<sequence>MMKIIHQAHGAKMNKLGLSLEDDDKLILDLDYELLLKSTPNPPGGEGCLLAFIHHGRGDSDLTWRIHMDGRWKGDPFDSDLPVKRPCNICISTI</sequence>
<accession>A0A8C7GNU0</accession>
<keyword evidence="2" id="KW-1185">Reference proteome</keyword>